<name>A0AAE1N9A5_9FABA</name>
<dbReference type="PANTHER" id="PTHR46631:SF4">
    <property type="entry name" value="OS06G0359400 PROTEIN"/>
    <property type="match status" value="1"/>
</dbReference>
<dbReference type="EMBL" id="JAWXYG010000001">
    <property type="protein sequence ID" value="KAK4285780.1"/>
    <property type="molecule type" value="Genomic_DNA"/>
</dbReference>
<protein>
    <recommendedName>
        <fullName evidence="5">60S ribosomal protein L18a-like protein</fullName>
    </recommendedName>
</protein>
<organism evidence="3 4">
    <name type="scientific">Acacia crassicarpa</name>
    <name type="common">northern wattle</name>
    <dbReference type="NCBI Taxonomy" id="499986"/>
    <lineage>
        <taxon>Eukaryota</taxon>
        <taxon>Viridiplantae</taxon>
        <taxon>Streptophyta</taxon>
        <taxon>Embryophyta</taxon>
        <taxon>Tracheophyta</taxon>
        <taxon>Spermatophyta</taxon>
        <taxon>Magnoliopsida</taxon>
        <taxon>eudicotyledons</taxon>
        <taxon>Gunneridae</taxon>
        <taxon>Pentapetalae</taxon>
        <taxon>rosids</taxon>
        <taxon>fabids</taxon>
        <taxon>Fabales</taxon>
        <taxon>Fabaceae</taxon>
        <taxon>Caesalpinioideae</taxon>
        <taxon>mimosoid clade</taxon>
        <taxon>Acacieae</taxon>
        <taxon>Acacia</taxon>
    </lineage>
</organism>
<dbReference type="InterPro" id="IPR044804">
    <property type="entry name" value="Ribosomal_eL20z-like"/>
</dbReference>
<feature type="transmembrane region" description="Helical" evidence="2">
    <location>
        <begin position="91"/>
        <end position="114"/>
    </location>
</feature>
<keyword evidence="2" id="KW-0472">Membrane</keyword>
<gene>
    <name evidence="3" type="ORF">QN277_002430</name>
</gene>
<dbReference type="Proteomes" id="UP001293593">
    <property type="component" value="Unassembled WGS sequence"/>
</dbReference>
<dbReference type="AlphaFoldDB" id="A0AAE1N9A5"/>
<keyword evidence="2" id="KW-0812">Transmembrane</keyword>
<sequence length="160" mass="17242">MSEDDKLNKGGHISGQQYPSAPPQYGTFYPPPAPPPPPEPHLPTGFPEPVPPPGSVQPPPVPPEYYAQGYQAVTGYPVSEARPARPRRLKCCGLGCGWCLFILGFFLAAIQWYAGAVILMCSRRYDIDPREKPGLLACSVAAVIVTIALIIGVTKGTKVW</sequence>
<evidence type="ECO:0000313" key="3">
    <source>
        <dbReference type="EMBL" id="KAK4285780.1"/>
    </source>
</evidence>
<accession>A0AAE1N9A5</accession>
<dbReference type="PANTHER" id="PTHR46631">
    <property type="entry name" value="60S RIBOSOMAL PROTEIN L18A-LIKE"/>
    <property type="match status" value="1"/>
</dbReference>
<evidence type="ECO:0000256" key="2">
    <source>
        <dbReference type="SAM" id="Phobius"/>
    </source>
</evidence>
<feature type="compositionally biased region" description="Pro residues" evidence="1">
    <location>
        <begin position="29"/>
        <end position="63"/>
    </location>
</feature>
<comment type="caution">
    <text evidence="3">The sequence shown here is derived from an EMBL/GenBank/DDBJ whole genome shotgun (WGS) entry which is preliminary data.</text>
</comment>
<proteinExistence type="predicted"/>
<feature type="region of interest" description="Disordered" evidence="1">
    <location>
        <begin position="1"/>
        <end position="63"/>
    </location>
</feature>
<keyword evidence="4" id="KW-1185">Reference proteome</keyword>
<evidence type="ECO:0000313" key="4">
    <source>
        <dbReference type="Proteomes" id="UP001293593"/>
    </source>
</evidence>
<reference evidence="3" key="1">
    <citation type="submission" date="2023-10" db="EMBL/GenBank/DDBJ databases">
        <title>Chromosome-level genome of the transformable northern wattle, Acacia crassicarpa.</title>
        <authorList>
            <person name="Massaro I."/>
            <person name="Sinha N.R."/>
            <person name="Poethig S."/>
            <person name="Leichty A.R."/>
        </authorList>
    </citation>
    <scope>NUCLEOTIDE SEQUENCE</scope>
    <source>
        <strain evidence="3">Acra3RX</strain>
        <tissue evidence="3">Leaf</tissue>
    </source>
</reference>
<feature type="transmembrane region" description="Helical" evidence="2">
    <location>
        <begin position="134"/>
        <end position="154"/>
    </location>
</feature>
<evidence type="ECO:0008006" key="5">
    <source>
        <dbReference type="Google" id="ProtNLM"/>
    </source>
</evidence>
<keyword evidence="2" id="KW-1133">Transmembrane helix</keyword>
<evidence type="ECO:0000256" key="1">
    <source>
        <dbReference type="SAM" id="MobiDB-lite"/>
    </source>
</evidence>